<feature type="region of interest" description="Disordered" evidence="1">
    <location>
        <begin position="63"/>
        <end position="86"/>
    </location>
</feature>
<feature type="compositionally biased region" description="Pro residues" evidence="1">
    <location>
        <begin position="31"/>
        <end position="42"/>
    </location>
</feature>
<reference evidence="2 3" key="1">
    <citation type="submission" date="2019-11" db="EMBL/GenBank/DDBJ databases">
        <title>Whole genome sequence of Oryza granulata.</title>
        <authorList>
            <person name="Li W."/>
        </authorList>
    </citation>
    <scope>NUCLEOTIDE SEQUENCE [LARGE SCALE GENOMIC DNA]</scope>
    <source>
        <strain evidence="3">cv. Menghai</strain>
        <tissue evidence="2">Leaf</tissue>
    </source>
</reference>
<gene>
    <name evidence="2" type="ORF">E2562_030801</name>
</gene>
<dbReference type="Proteomes" id="UP000479710">
    <property type="component" value="Unassembled WGS sequence"/>
</dbReference>
<keyword evidence="3" id="KW-1185">Reference proteome</keyword>
<evidence type="ECO:0000256" key="1">
    <source>
        <dbReference type="SAM" id="MobiDB-lite"/>
    </source>
</evidence>
<comment type="caution">
    <text evidence="2">The sequence shown here is derived from an EMBL/GenBank/DDBJ whole genome shotgun (WGS) entry which is preliminary data.</text>
</comment>
<feature type="region of interest" description="Disordered" evidence="1">
    <location>
        <begin position="1"/>
        <end position="49"/>
    </location>
</feature>
<sequence length="134" mass="14817">MSSCRPQQPSPHSTNLSTPKPLNQTNRLCRPPAPPHPPPPPNESRAKAAGACVVRNIIKEAAHRNINNTRQGGTEAGFAEERSKVRTEEAAREEVFRRGDMLPPHLTDDFVAMFRARTGYKIVESAHMNPAMTL</sequence>
<protein>
    <submittedName>
        <fullName evidence="2">Uncharacterized protein</fullName>
    </submittedName>
</protein>
<dbReference type="AlphaFoldDB" id="A0A6G1D9E7"/>
<dbReference type="EMBL" id="SPHZ02000007">
    <property type="protein sequence ID" value="KAF0909047.1"/>
    <property type="molecule type" value="Genomic_DNA"/>
</dbReference>
<name>A0A6G1D9E7_9ORYZ</name>
<feature type="compositionally biased region" description="Polar residues" evidence="1">
    <location>
        <begin position="1"/>
        <end position="27"/>
    </location>
</feature>
<evidence type="ECO:0000313" key="3">
    <source>
        <dbReference type="Proteomes" id="UP000479710"/>
    </source>
</evidence>
<proteinExistence type="predicted"/>
<evidence type="ECO:0000313" key="2">
    <source>
        <dbReference type="EMBL" id="KAF0909047.1"/>
    </source>
</evidence>
<organism evidence="2 3">
    <name type="scientific">Oryza meyeriana var. granulata</name>
    <dbReference type="NCBI Taxonomy" id="110450"/>
    <lineage>
        <taxon>Eukaryota</taxon>
        <taxon>Viridiplantae</taxon>
        <taxon>Streptophyta</taxon>
        <taxon>Embryophyta</taxon>
        <taxon>Tracheophyta</taxon>
        <taxon>Spermatophyta</taxon>
        <taxon>Magnoliopsida</taxon>
        <taxon>Liliopsida</taxon>
        <taxon>Poales</taxon>
        <taxon>Poaceae</taxon>
        <taxon>BOP clade</taxon>
        <taxon>Oryzoideae</taxon>
        <taxon>Oryzeae</taxon>
        <taxon>Oryzinae</taxon>
        <taxon>Oryza</taxon>
        <taxon>Oryza meyeriana</taxon>
    </lineage>
</organism>
<accession>A0A6G1D9E7</accession>